<dbReference type="AlphaFoldDB" id="A2DAH6"/>
<dbReference type="InterPro" id="IPR020683">
    <property type="entry name" value="DUF3447"/>
</dbReference>
<dbReference type="SMR" id="A2DAH6"/>
<keyword evidence="1" id="KW-0040">ANK repeat</keyword>
<name>A2DAH6_TRIV3</name>
<dbReference type="InterPro" id="IPR036770">
    <property type="entry name" value="Ankyrin_rpt-contain_sf"/>
</dbReference>
<dbReference type="PANTHER" id="PTHR24159:SF5">
    <property type="entry name" value="ANK_REP_REGION DOMAIN-CONTAINING PROTEIN"/>
    <property type="match status" value="1"/>
</dbReference>
<evidence type="ECO:0000256" key="1">
    <source>
        <dbReference type="PROSITE-ProRule" id="PRU00023"/>
    </source>
</evidence>
<dbReference type="VEuPathDB" id="TrichDB:TVAGG3_0811050"/>
<dbReference type="EMBL" id="DS113183">
    <property type="protein sequence ID" value="EAY22479.1"/>
    <property type="molecule type" value="Genomic_DNA"/>
</dbReference>
<dbReference type="PANTHER" id="PTHR24159">
    <property type="match status" value="1"/>
</dbReference>
<proteinExistence type="predicted"/>
<dbReference type="InParanoid" id="A2DAH6"/>
<reference evidence="3" key="1">
    <citation type="submission" date="2006-10" db="EMBL/GenBank/DDBJ databases">
        <authorList>
            <person name="Amadeo P."/>
            <person name="Zhao Q."/>
            <person name="Wortman J."/>
            <person name="Fraser-Liggett C."/>
            <person name="Carlton J."/>
        </authorList>
    </citation>
    <scope>NUCLEOTIDE SEQUENCE</scope>
    <source>
        <strain evidence="3">G3</strain>
    </source>
</reference>
<evidence type="ECO:0000313" key="4">
    <source>
        <dbReference type="Proteomes" id="UP000001542"/>
    </source>
</evidence>
<reference evidence="3" key="2">
    <citation type="journal article" date="2007" name="Science">
        <title>Draft genome sequence of the sexually transmitted pathogen Trichomonas vaginalis.</title>
        <authorList>
            <person name="Carlton J.M."/>
            <person name="Hirt R.P."/>
            <person name="Silva J.C."/>
            <person name="Delcher A.L."/>
            <person name="Schatz M."/>
            <person name="Zhao Q."/>
            <person name="Wortman J.R."/>
            <person name="Bidwell S.L."/>
            <person name="Alsmark U.C.M."/>
            <person name="Besteiro S."/>
            <person name="Sicheritz-Ponten T."/>
            <person name="Noel C.J."/>
            <person name="Dacks J.B."/>
            <person name="Foster P.G."/>
            <person name="Simillion C."/>
            <person name="Van de Peer Y."/>
            <person name="Miranda-Saavedra D."/>
            <person name="Barton G.J."/>
            <person name="Westrop G.D."/>
            <person name="Mueller S."/>
            <person name="Dessi D."/>
            <person name="Fiori P.L."/>
            <person name="Ren Q."/>
            <person name="Paulsen I."/>
            <person name="Zhang H."/>
            <person name="Bastida-Corcuera F.D."/>
            <person name="Simoes-Barbosa A."/>
            <person name="Brown M.T."/>
            <person name="Hayes R.D."/>
            <person name="Mukherjee M."/>
            <person name="Okumura C.Y."/>
            <person name="Schneider R."/>
            <person name="Smith A.J."/>
            <person name="Vanacova S."/>
            <person name="Villalvazo M."/>
            <person name="Haas B.J."/>
            <person name="Pertea M."/>
            <person name="Feldblyum T.V."/>
            <person name="Utterback T.R."/>
            <person name="Shu C.L."/>
            <person name="Osoegawa K."/>
            <person name="de Jong P.J."/>
            <person name="Hrdy I."/>
            <person name="Horvathova L."/>
            <person name="Zubacova Z."/>
            <person name="Dolezal P."/>
            <person name="Malik S.B."/>
            <person name="Logsdon J.M. Jr."/>
            <person name="Henze K."/>
            <person name="Gupta A."/>
            <person name="Wang C.C."/>
            <person name="Dunne R.L."/>
            <person name="Upcroft J.A."/>
            <person name="Upcroft P."/>
            <person name="White O."/>
            <person name="Salzberg S.L."/>
            <person name="Tang P."/>
            <person name="Chiu C.-H."/>
            <person name="Lee Y.-S."/>
            <person name="Embley T.M."/>
            <person name="Coombs G.H."/>
            <person name="Mottram J.C."/>
            <person name="Tachezy J."/>
            <person name="Fraser-Liggett C.M."/>
            <person name="Johnson P.J."/>
        </authorList>
    </citation>
    <scope>NUCLEOTIDE SEQUENCE [LARGE SCALE GENOMIC DNA]</scope>
    <source>
        <strain evidence="3">G3</strain>
    </source>
</reference>
<dbReference type="SMART" id="SM00248">
    <property type="entry name" value="ANK"/>
    <property type="match status" value="3"/>
</dbReference>
<dbReference type="VEuPathDB" id="TrichDB:TVAG_035020"/>
<dbReference type="RefSeq" id="XP_001583465.1">
    <property type="nucleotide sequence ID" value="XM_001583415.1"/>
</dbReference>
<dbReference type="InterPro" id="IPR002110">
    <property type="entry name" value="Ankyrin_rpt"/>
</dbReference>
<evidence type="ECO:0000313" key="3">
    <source>
        <dbReference type="EMBL" id="EAY22479.1"/>
    </source>
</evidence>
<keyword evidence="4" id="KW-1185">Reference proteome</keyword>
<dbReference type="KEGG" id="tva:5468035"/>
<organism evidence="3 4">
    <name type="scientific">Trichomonas vaginalis (strain ATCC PRA-98 / G3)</name>
    <dbReference type="NCBI Taxonomy" id="412133"/>
    <lineage>
        <taxon>Eukaryota</taxon>
        <taxon>Metamonada</taxon>
        <taxon>Parabasalia</taxon>
        <taxon>Trichomonadida</taxon>
        <taxon>Trichomonadidae</taxon>
        <taxon>Trichomonas</taxon>
    </lineage>
</organism>
<sequence length="499" mass="58979">MEELPEIQYRLARLSENDIDDTVSYLISFSLSKIENLSIIARQIIKFSAIRVNSCDIYIKLISKLEEDDSIKDRMKQELEKYIINRFTYHYMDKFLLSLVRIYIQQSIISFEPIKTFLEKIDYQDFHIIYPYYILFLYEFFPESEQYRYKHIFMQYQTKYQNLQDFPLNIDIDNFKPSTCISGDQEDSLYMSIKNDDFELFSSYTTLPNFTVNDHIDYKPLDPYFPYITDPTSINAAAFFGSKTIFKFLISNNADITQFTAMNAVASGNTEIIRICFQHKLLDFKCIPYSLKFYRHDIYHWLLDMPNIKIPMSNLIKTVAPYGDAYILKELIEEFNVPAINVYKIFILMGDYDLVRFYLNYNPNINEMEMKEYAFLFSANDGEMIDLLLSIPGINVNVVNYDKETFLHKLVEANNYKYLQKFLDMGVIDCNAQTRAGETPLHWAAHKNDLISIQILLNHEKVDPNITAKNMRTAYDISLINKTPEILELYKKCPRMEFN</sequence>
<dbReference type="Pfam" id="PF13637">
    <property type="entry name" value="Ank_4"/>
    <property type="match status" value="1"/>
</dbReference>
<dbReference type="PROSITE" id="PS50297">
    <property type="entry name" value="ANK_REP_REGION"/>
    <property type="match status" value="1"/>
</dbReference>
<evidence type="ECO:0000259" key="2">
    <source>
        <dbReference type="Pfam" id="PF11929"/>
    </source>
</evidence>
<dbReference type="PROSITE" id="PS50088">
    <property type="entry name" value="ANK_REPEAT"/>
    <property type="match status" value="1"/>
</dbReference>
<dbReference type="SUPFAM" id="SSF48403">
    <property type="entry name" value="Ankyrin repeat"/>
    <property type="match status" value="1"/>
</dbReference>
<dbReference type="Proteomes" id="UP000001542">
    <property type="component" value="Unassembled WGS sequence"/>
</dbReference>
<accession>A2DAH6</accession>
<dbReference type="Gene3D" id="1.25.40.20">
    <property type="entry name" value="Ankyrin repeat-containing domain"/>
    <property type="match status" value="1"/>
</dbReference>
<gene>
    <name evidence="3" type="ORF">TVAG_035020</name>
</gene>
<dbReference type="Pfam" id="PF11929">
    <property type="entry name" value="DUF3447"/>
    <property type="match status" value="1"/>
</dbReference>
<protein>
    <recommendedName>
        <fullName evidence="2">DUF3447 domain-containing protein</fullName>
    </recommendedName>
</protein>
<feature type="domain" description="DUF3447" evidence="2">
    <location>
        <begin position="253"/>
        <end position="314"/>
    </location>
</feature>
<feature type="repeat" description="ANK" evidence="1">
    <location>
        <begin position="436"/>
        <end position="459"/>
    </location>
</feature>